<reference evidence="1 2" key="1">
    <citation type="journal article" date="2021" name="Elife">
        <title>Chloroplast acquisition without the gene transfer in kleptoplastic sea slugs, Plakobranchus ocellatus.</title>
        <authorList>
            <person name="Maeda T."/>
            <person name="Takahashi S."/>
            <person name="Yoshida T."/>
            <person name="Shimamura S."/>
            <person name="Takaki Y."/>
            <person name="Nagai Y."/>
            <person name="Toyoda A."/>
            <person name="Suzuki Y."/>
            <person name="Arimoto A."/>
            <person name="Ishii H."/>
            <person name="Satoh N."/>
            <person name="Nishiyama T."/>
            <person name="Hasebe M."/>
            <person name="Maruyama T."/>
            <person name="Minagawa J."/>
            <person name="Obokata J."/>
            <person name="Shigenobu S."/>
        </authorList>
    </citation>
    <scope>NUCLEOTIDE SEQUENCE [LARGE SCALE GENOMIC DNA]</scope>
</reference>
<protein>
    <submittedName>
        <fullName evidence="1">Transposable element p transposase</fullName>
    </submittedName>
</protein>
<organism evidence="1 2">
    <name type="scientific">Plakobranchus ocellatus</name>
    <dbReference type="NCBI Taxonomy" id="259542"/>
    <lineage>
        <taxon>Eukaryota</taxon>
        <taxon>Metazoa</taxon>
        <taxon>Spiralia</taxon>
        <taxon>Lophotrochozoa</taxon>
        <taxon>Mollusca</taxon>
        <taxon>Gastropoda</taxon>
        <taxon>Heterobranchia</taxon>
        <taxon>Euthyneura</taxon>
        <taxon>Panpulmonata</taxon>
        <taxon>Sacoglossa</taxon>
        <taxon>Placobranchoidea</taxon>
        <taxon>Plakobranchidae</taxon>
        <taxon>Plakobranchus</taxon>
    </lineage>
</organism>
<gene>
    <name evidence="1" type="ORF">PoB_004965100</name>
</gene>
<name>A0AAV4BVM9_9GAST</name>
<proteinExistence type="predicted"/>
<sequence length="117" mass="13636">MDQLFNAFNSCSRHSNQKMWHAMSLTSGHIEFVEATRQWLPTLHSKSKKGDKRPCMEDWQIAINSLLMLWEDLQKTQEVKFLRTSGLNQDCVENLSSTIRGHRDNPVRKSFVKVCAR</sequence>
<comment type="caution">
    <text evidence="1">The sequence shown here is derived from an EMBL/GenBank/DDBJ whole genome shotgun (WGS) entry which is preliminary data.</text>
</comment>
<accession>A0AAV4BVM9</accession>
<evidence type="ECO:0000313" key="1">
    <source>
        <dbReference type="EMBL" id="GFO23146.1"/>
    </source>
</evidence>
<dbReference type="EMBL" id="BLXT01005502">
    <property type="protein sequence ID" value="GFO23146.1"/>
    <property type="molecule type" value="Genomic_DNA"/>
</dbReference>
<keyword evidence="2" id="KW-1185">Reference proteome</keyword>
<evidence type="ECO:0000313" key="2">
    <source>
        <dbReference type="Proteomes" id="UP000735302"/>
    </source>
</evidence>
<dbReference type="AlphaFoldDB" id="A0AAV4BVM9"/>
<dbReference type="Proteomes" id="UP000735302">
    <property type="component" value="Unassembled WGS sequence"/>
</dbReference>